<protein>
    <recommendedName>
        <fullName evidence="1">Heterokaryon incompatibility domain-containing protein</fullName>
    </recommendedName>
</protein>
<keyword evidence="3" id="KW-1185">Reference proteome</keyword>
<dbReference type="PANTHER" id="PTHR24148">
    <property type="entry name" value="ANKYRIN REPEAT DOMAIN-CONTAINING PROTEIN 39 HOMOLOG-RELATED"/>
    <property type="match status" value="1"/>
</dbReference>
<name>A0A8E2EHD4_9PEZI</name>
<feature type="domain" description="Heterokaryon incompatibility" evidence="1">
    <location>
        <begin position="31"/>
        <end position="148"/>
    </location>
</feature>
<evidence type="ECO:0000313" key="2">
    <source>
        <dbReference type="EMBL" id="OCK84031.1"/>
    </source>
</evidence>
<evidence type="ECO:0000259" key="1">
    <source>
        <dbReference type="Pfam" id="PF06985"/>
    </source>
</evidence>
<proteinExistence type="predicted"/>
<dbReference type="EMBL" id="KV744846">
    <property type="protein sequence ID" value="OCK84031.1"/>
    <property type="molecule type" value="Genomic_DNA"/>
</dbReference>
<dbReference type="AlphaFoldDB" id="A0A8E2EHD4"/>
<dbReference type="PANTHER" id="PTHR24148:SF64">
    <property type="entry name" value="HETEROKARYON INCOMPATIBILITY DOMAIN-CONTAINING PROTEIN"/>
    <property type="match status" value="1"/>
</dbReference>
<gene>
    <name evidence="2" type="ORF">K432DRAFT_289784</name>
</gene>
<dbReference type="Pfam" id="PF06985">
    <property type="entry name" value="HET"/>
    <property type="match status" value="1"/>
</dbReference>
<dbReference type="OrthoDB" id="2157530at2759"/>
<organism evidence="2 3">
    <name type="scientific">Lepidopterella palustris CBS 459.81</name>
    <dbReference type="NCBI Taxonomy" id="1314670"/>
    <lineage>
        <taxon>Eukaryota</taxon>
        <taxon>Fungi</taxon>
        <taxon>Dikarya</taxon>
        <taxon>Ascomycota</taxon>
        <taxon>Pezizomycotina</taxon>
        <taxon>Dothideomycetes</taxon>
        <taxon>Pleosporomycetidae</taxon>
        <taxon>Mytilinidiales</taxon>
        <taxon>Argynnaceae</taxon>
        <taxon>Lepidopterella</taxon>
    </lineage>
</organism>
<evidence type="ECO:0000313" key="3">
    <source>
        <dbReference type="Proteomes" id="UP000250266"/>
    </source>
</evidence>
<dbReference type="InterPro" id="IPR052895">
    <property type="entry name" value="HetReg/Transcr_Mod"/>
</dbReference>
<dbReference type="Proteomes" id="UP000250266">
    <property type="component" value="Unassembled WGS sequence"/>
</dbReference>
<dbReference type="InterPro" id="IPR010730">
    <property type="entry name" value="HET"/>
</dbReference>
<feature type="non-terminal residue" evidence="2">
    <location>
        <position position="1"/>
    </location>
</feature>
<sequence>FRLLILQPGGPEDPIECSLKCVRRCDVSSMYEALSYAWYVSPSYERTDKGPKLRWNSSYTILCNGIEVSIWTNLWLALRRIRYRKSSRVVWADALCIDQSNVEERNQQVLVMSSIYSRASRTLVWLGEDAQDSTVRQALEIVCQLVNQWNESRPAQYRTIYENS</sequence>
<reference evidence="2 3" key="1">
    <citation type="journal article" date="2016" name="Nat. Commun.">
        <title>Ectomycorrhizal ecology is imprinted in the genome of the dominant symbiotic fungus Cenococcum geophilum.</title>
        <authorList>
            <consortium name="DOE Joint Genome Institute"/>
            <person name="Peter M."/>
            <person name="Kohler A."/>
            <person name="Ohm R.A."/>
            <person name="Kuo A."/>
            <person name="Krutzmann J."/>
            <person name="Morin E."/>
            <person name="Arend M."/>
            <person name="Barry K.W."/>
            <person name="Binder M."/>
            <person name="Choi C."/>
            <person name="Clum A."/>
            <person name="Copeland A."/>
            <person name="Grisel N."/>
            <person name="Haridas S."/>
            <person name="Kipfer T."/>
            <person name="LaButti K."/>
            <person name="Lindquist E."/>
            <person name="Lipzen A."/>
            <person name="Maire R."/>
            <person name="Meier B."/>
            <person name="Mihaltcheva S."/>
            <person name="Molinier V."/>
            <person name="Murat C."/>
            <person name="Poggeler S."/>
            <person name="Quandt C.A."/>
            <person name="Sperisen C."/>
            <person name="Tritt A."/>
            <person name="Tisserant E."/>
            <person name="Crous P.W."/>
            <person name="Henrissat B."/>
            <person name="Nehls U."/>
            <person name="Egli S."/>
            <person name="Spatafora J.W."/>
            <person name="Grigoriev I.V."/>
            <person name="Martin F.M."/>
        </authorList>
    </citation>
    <scope>NUCLEOTIDE SEQUENCE [LARGE SCALE GENOMIC DNA]</scope>
    <source>
        <strain evidence="2 3">CBS 459.81</strain>
    </source>
</reference>
<accession>A0A8E2EHD4</accession>